<dbReference type="AlphaFoldDB" id="A0A0H3HQ75"/>
<accession>A0A0H3HQ75</accession>
<protein>
    <submittedName>
        <fullName evidence="1">Phage terminase, endonuclease subunit</fullName>
    </submittedName>
</protein>
<dbReference type="InterPro" id="IPR010270">
    <property type="entry name" value="Phage_P2_GpM"/>
</dbReference>
<dbReference type="PATRIC" id="fig|884204.3.peg.3942"/>
<dbReference type="Pfam" id="PF05944">
    <property type="entry name" value="Phage_term_smal"/>
    <property type="match status" value="1"/>
</dbReference>
<keyword evidence="1" id="KW-0255">Endonuclease</keyword>
<gene>
    <name evidence="1" type="ordered locus">BP1026B_I3596</name>
</gene>
<dbReference type="KEGG" id="bpz:BP1026B_I3596"/>
<sequence length="229" mass="24438">MTINTPARAHFNRVSAARAAAAVSPGATMKGATAYELMLAKLAADRRALKGIQSIERKVELKRKLLPEYTDYVAGALSGGRGAQDDVLVTVMVWRIDAGDFDGALAIAAYALAHGLTLPDQFERSLASLVAEQFADAALSSFLDGETFDAASLELVDDLTRDADMHDQVRAKLYKALGYATQAAAPARALDYLRRAVALNDRVGVKKDIDRLTKQVEAAGRRGDGADGT</sequence>
<dbReference type="Proteomes" id="UP000010087">
    <property type="component" value="Chromosome 1"/>
</dbReference>
<reference evidence="1 2" key="1">
    <citation type="journal article" date="2012" name="PLoS ONE">
        <title>Evolution of Burkholderia pseudomallei in recurrent melioidosis.</title>
        <authorList>
            <person name="Hayden H.S."/>
            <person name="Lim R."/>
            <person name="Brittnacher M.J."/>
            <person name="Sims E.H."/>
            <person name="Ramage E.R."/>
            <person name="Fong C."/>
            <person name="Wu Z."/>
            <person name="Crist E."/>
            <person name="Chang J."/>
            <person name="Zhou Y."/>
            <person name="Radey M."/>
            <person name="Rohmer L."/>
            <person name="Haugen E."/>
            <person name="Gillett W."/>
            <person name="Wuthiekanun V."/>
            <person name="Peacock S.J."/>
            <person name="Kaul R."/>
            <person name="Miller S.I."/>
            <person name="Manoil C."/>
            <person name="Jacobs M.A."/>
        </authorList>
    </citation>
    <scope>NUCLEOTIDE SEQUENCE [LARGE SCALE GENOMIC DNA]</scope>
    <source>
        <strain evidence="1 2">1026b</strain>
    </source>
</reference>
<keyword evidence="1" id="KW-0540">Nuclease</keyword>
<evidence type="ECO:0000313" key="1">
    <source>
        <dbReference type="EMBL" id="AFI68161.1"/>
    </source>
</evidence>
<evidence type="ECO:0000313" key="2">
    <source>
        <dbReference type="Proteomes" id="UP000010087"/>
    </source>
</evidence>
<keyword evidence="1" id="KW-0378">Hydrolase</keyword>
<dbReference type="GO" id="GO:0003677">
    <property type="term" value="F:DNA binding"/>
    <property type="evidence" value="ECO:0007669"/>
    <property type="project" value="InterPro"/>
</dbReference>
<dbReference type="RefSeq" id="WP_014696834.1">
    <property type="nucleotide sequence ID" value="NC_017831.1"/>
</dbReference>
<name>A0A0H3HQ75_BURP2</name>
<dbReference type="EMBL" id="CP002833">
    <property type="protein sequence ID" value="AFI68161.1"/>
    <property type="molecule type" value="Genomic_DNA"/>
</dbReference>
<organism evidence="1 2">
    <name type="scientific">Burkholderia pseudomallei (strain 1026b)</name>
    <dbReference type="NCBI Taxonomy" id="884204"/>
    <lineage>
        <taxon>Bacteria</taxon>
        <taxon>Pseudomonadati</taxon>
        <taxon>Pseudomonadota</taxon>
        <taxon>Betaproteobacteria</taxon>
        <taxon>Burkholderiales</taxon>
        <taxon>Burkholderiaceae</taxon>
        <taxon>Burkholderia</taxon>
        <taxon>pseudomallei group</taxon>
    </lineage>
</organism>
<proteinExistence type="predicted"/>
<dbReference type="GO" id="GO:0004519">
    <property type="term" value="F:endonuclease activity"/>
    <property type="evidence" value="ECO:0007669"/>
    <property type="project" value="UniProtKB-KW"/>
</dbReference>